<dbReference type="Proteomes" id="UP000260773">
    <property type="component" value="Unassembled WGS sequence"/>
</dbReference>
<protein>
    <submittedName>
        <fullName evidence="2">Asp23/Gls24 family envelope stress response protein</fullName>
    </submittedName>
</protein>
<comment type="similarity">
    <text evidence="1">Belongs to the asp23 family.</text>
</comment>
<dbReference type="InterPro" id="IPR005531">
    <property type="entry name" value="Asp23"/>
</dbReference>
<evidence type="ECO:0000256" key="1">
    <source>
        <dbReference type="ARBA" id="ARBA00005721"/>
    </source>
</evidence>
<gene>
    <name evidence="2" type="ORF">DW070_06770</name>
    <name evidence="3" type="ORF">DW747_06040</name>
</gene>
<dbReference type="Pfam" id="PF03780">
    <property type="entry name" value="Asp23"/>
    <property type="match status" value="1"/>
</dbReference>
<evidence type="ECO:0000313" key="4">
    <source>
        <dbReference type="Proteomes" id="UP000260773"/>
    </source>
</evidence>
<name>A0A3E2TP32_9FIRM</name>
<accession>A0A3E2TP32</accession>
<dbReference type="EMBL" id="QVEP01000012">
    <property type="protein sequence ID" value="RGB80246.1"/>
    <property type="molecule type" value="Genomic_DNA"/>
</dbReference>
<dbReference type="Proteomes" id="UP000261231">
    <property type="component" value="Unassembled WGS sequence"/>
</dbReference>
<evidence type="ECO:0000313" key="3">
    <source>
        <dbReference type="EMBL" id="RGC48828.1"/>
    </source>
</evidence>
<dbReference type="AlphaFoldDB" id="A0A3E2TP32"/>
<reference evidence="4 5" key="1">
    <citation type="submission" date="2018-08" db="EMBL/GenBank/DDBJ databases">
        <title>A genome reference for cultivated species of the human gut microbiota.</title>
        <authorList>
            <person name="Zou Y."/>
            <person name="Xue W."/>
            <person name="Luo G."/>
        </authorList>
    </citation>
    <scope>NUCLEOTIDE SEQUENCE [LARGE SCALE GENOMIC DNA]</scope>
    <source>
        <strain evidence="2 4">AF45-17</strain>
        <strain evidence="3 5">AM28-39</strain>
    </source>
</reference>
<dbReference type="RefSeq" id="WP_015514033.1">
    <property type="nucleotide sequence ID" value="NZ_JAJCNA010000003.1"/>
</dbReference>
<dbReference type="EMBL" id="QVFD01000004">
    <property type="protein sequence ID" value="RGC48828.1"/>
    <property type="molecule type" value="Genomic_DNA"/>
</dbReference>
<proteinExistence type="inferred from homology"/>
<organism evidence="2 4">
    <name type="scientific">Coprococcus catus</name>
    <dbReference type="NCBI Taxonomy" id="116085"/>
    <lineage>
        <taxon>Bacteria</taxon>
        <taxon>Bacillati</taxon>
        <taxon>Bacillota</taxon>
        <taxon>Clostridia</taxon>
        <taxon>Lachnospirales</taxon>
        <taxon>Lachnospiraceae</taxon>
        <taxon>Coprococcus</taxon>
    </lineage>
</organism>
<dbReference type="PANTHER" id="PTHR34297">
    <property type="entry name" value="HYPOTHETICAL CYTOSOLIC PROTEIN-RELATED"/>
    <property type="match status" value="1"/>
</dbReference>
<comment type="caution">
    <text evidence="2">The sequence shown here is derived from an EMBL/GenBank/DDBJ whole genome shotgun (WGS) entry which is preliminary data.</text>
</comment>
<evidence type="ECO:0000313" key="5">
    <source>
        <dbReference type="Proteomes" id="UP000261231"/>
    </source>
</evidence>
<keyword evidence="5" id="KW-1185">Reference proteome</keyword>
<sequence length="119" mass="12972">MKGRIITDIGQVSVDTDVIAKYAGMAAVECFGVVGMAMISVKDGLVKLLKRESMTKGVGVTVNEDNQITIDFHIITVYGINIATIADNLMNNVKYKVEAFTGMKVEKINIYVEGVRVID</sequence>
<evidence type="ECO:0000313" key="2">
    <source>
        <dbReference type="EMBL" id="RGB80246.1"/>
    </source>
</evidence>
<dbReference type="OrthoDB" id="9791482at2"/>
<dbReference type="PANTHER" id="PTHR34297:SF2">
    <property type="entry name" value="ASP23_GLS24 FAMILY ENVELOPE STRESS RESPONSE PROTEIN"/>
    <property type="match status" value="1"/>
</dbReference>